<dbReference type="RefSeq" id="XP_040661140.1">
    <property type="nucleotide sequence ID" value="XM_040800257.1"/>
</dbReference>
<dbReference type="InterPro" id="IPR011598">
    <property type="entry name" value="bHLH_dom"/>
</dbReference>
<sequence length="405" mass="44684">MNLELRAQGAMTNVKQKSMPPHPAPRRRPYIKGLPLPIAWPCHIHNHPVIQTNTSQSHLSSPIPSHPITTQHNTSYISVLPSTRPSDKPSATADTSTNRPSPTHPSFLHSPSVKPTSAPAEQQKEMGLDWKTEPAMNWWDSDLTPDSGQMVYDSPEDTFPRTPNPALASAQALLPPFIFEGQDMSMSWQSTEAQGECPPSAVVSLDAAQVNLSASQHYSLVTRTEPSADMPMAFFQQPAHPFYGSVQQQGGEDAYWPAGPDAHGKHDRRHGAGLRHMVHSPAADASTDSESNRSQHSHRSPSPRSMIGNSHDSITKRKGRSRSCHNQIEKNYRMRLNDHFVRLIAVLQTMVPKDDEFATSRAPSKGAVLNLATQKLLEMASENRELVKEVARLESLVPAIKKESS</sequence>
<feature type="region of interest" description="Disordered" evidence="2">
    <location>
        <begin position="78"/>
        <end position="123"/>
    </location>
</feature>
<comment type="caution">
    <text evidence="4">The sequence shown here is derived from an EMBL/GenBank/DDBJ whole genome shotgun (WGS) entry which is preliminary data.</text>
</comment>
<evidence type="ECO:0000256" key="1">
    <source>
        <dbReference type="SAM" id="Coils"/>
    </source>
</evidence>
<protein>
    <recommendedName>
        <fullName evidence="3">BHLH domain-containing protein</fullName>
    </recommendedName>
</protein>
<proteinExistence type="predicted"/>
<reference evidence="4 5" key="1">
    <citation type="journal article" date="2016" name="Sci. Rep.">
        <title>Insights into Adaptations to a Near-Obligate Nematode Endoparasitic Lifestyle from the Finished Genome of Drechmeria coniospora.</title>
        <authorList>
            <person name="Zhang L."/>
            <person name="Zhou Z."/>
            <person name="Guo Q."/>
            <person name="Fokkens L."/>
            <person name="Miskei M."/>
            <person name="Pocsi I."/>
            <person name="Zhang W."/>
            <person name="Chen M."/>
            <person name="Wang L."/>
            <person name="Sun Y."/>
            <person name="Donzelli B.G."/>
            <person name="Gibson D.M."/>
            <person name="Nelson D.R."/>
            <person name="Luo J.G."/>
            <person name="Rep M."/>
            <person name="Liu H."/>
            <person name="Yang S."/>
            <person name="Wang J."/>
            <person name="Krasnoff S.B."/>
            <person name="Xu Y."/>
            <person name="Molnar I."/>
            <person name="Lin M."/>
        </authorList>
    </citation>
    <scope>NUCLEOTIDE SEQUENCE [LARGE SCALE GENOMIC DNA]</scope>
    <source>
        <strain evidence="4 5">ARSEF 6962</strain>
    </source>
</reference>
<dbReference type="SUPFAM" id="SSF47459">
    <property type="entry name" value="HLH, helix-loop-helix DNA-binding domain"/>
    <property type="match status" value="1"/>
</dbReference>
<gene>
    <name evidence="4" type="ORF">DCS_02932</name>
</gene>
<feature type="domain" description="BHLH" evidence="3">
    <location>
        <begin position="320"/>
        <end position="379"/>
    </location>
</feature>
<name>A0A151GXG1_DRECN</name>
<evidence type="ECO:0000256" key="2">
    <source>
        <dbReference type="SAM" id="MobiDB-lite"/>
    </source>
</evidence>
<feature type="region of interest" description="Disordered" evidence="2">
    <location>
        <begin position="1"/>
        <end position="26"/>
    </location>
</feature>
<keyword evidence="5" id="KW-1185">Reference proteome</keyword>
<organism evidence="4 5">
    <name type="scientific">Drechmeria coniospora</name>
    <name type="common">Nematophagous fungus</name>
    <name type="synonym">Meria coniospora</name>
    <dbReference type="NCBI Taxonomy" id="98403"/>
    <lineage>
        <taxon>Eukaryota</taxon>
        <taxon>Fungi</taxon>
        <taxon>Dikarya</taxon>
        <taxon>Ascomycota</taxon>
        <taxon>Pezizomycotina</taxon>
        <taxon>Sordariomycetes</taxon>
        <taxon>Hypocreomycetidae</taxon>
        <taxon>Hypocreales</taxon>
        <taxon>Ophiocordycipitaceae</taxon>
        <taxon>Drechmeria</taxon>
    </lineage>
</organism>
<dbReference type="InParanoid" id="A0A151GXG1"/>
<dbReference type="Gene3D" id="4.10.280.10">
    <property type="entry name" value="Helix-loop-helix DNA-binding domain"/>
    <property type="match status" value="1"/>
</dbReference>
<dbReference type="InterPro" id="IPR036638">
    <property type="entry name" value="HLH_DNA-bd_sf"/>
</dbReference>
<dbReference type="Pfam" id="PF00010">
    <property type="entry name" value="HLH"/>
    <property type="match status" value="1"/>
</dbReference>
<dbReference type="PROSITE" id="PS50888">
    <property type="entry name" value="BHLH"/>
    <property type="match status" value="1"/>
</dbReference>
<keyword evidence="1" id="KW-0175">Coiled coil</keyword>
<dbReference type="Proteomes" id="UP000076580">
    <property type="component" value="Chromosome 01"/>
</dbReference>
<dbReference type="GO" id="GO:0046983">
    <property type="term" value="F:protein dimerization activity"/>
    <property type="evidence" value="ECO:0007669"/>
    <property type="project" value="InterPro"/>
</dbReference>
<feature type="coiled-coil region" evidence="1">
    <location>
        <begin position="369"/>
        <end position="396"/>
    </location>
</feature>
<feature type="region of interest" description="Disordered" evidence="2">
    <location>
        <begin position="243"/>
        <end position="324"/>
    </location>
</feature>
<feature type="compositionally biased region" description="Polar residues" evidence="2">
    <location>
        <begin position="92"/>
        <end position="101"/>
    </location>
</feature>
<dbReference type="EMBL" id="LAYC01000001">
    <property type="protein sequence ID" value="KYK61788.1"/>
    <property type="molecule type" value="Genomic_DNA"/>
</dbReference>
<accession>A0A151GXG1</accession>
<feature type="compositionally biased region" description="Basic residues" evidence="2">
    <location>
        <begin position="265"/>
        <end position="278"/>
    </location>
</feature>
<dbReference type="SMART" id="SM00353">
    <property type="entry name" value="HLH"/>
    <property type="match status" value="1"/>
</dbReference>
<dbReference type="STRING" id="98403.A0A151GXG1"/>
<dbReference type="GeneID" id="63715575"/>
<evidence type="ECO:0000313" key="4">
    <source>
        <dbReference type="EMBL" id="KYK61788.1"/>
    </source>
</evidence>
<evidence type="ECO:0000259" key="3">
    <source>
        <dbReference type="PROSITE" id="PS50888"/>
    </source>
</evidence>
<evidence type="ECO:0000313" key="5">
    <source>
        <dbReference type="Proteomes" id="UP000076580"/>
    </source>
</evidence>
<dbReference type="AlphaFoldDB" id="A0A151GXG1"/>